<reference evidence="1 2" key="1">
    <citation type="submission" date="2017-06" db="EMBL/GenBank/DDBJ databases">
        <authorList>
            <consortium name="Pathogen Informatics"/>
        </authorList>
    </citation>
    <scope>NUCLEOTIDE SEQUENCE [LARGE SCALE GENOMIC DNA]</scope>
    <source>
        <strain evidence="1 2">NCTC13161</strain>
    </source>
</reference>
<sequence length="347" mass="37416">MNASHPHAPESALRAFLQQQYRPGRPYETLQSLIDEGFDALPYPGGGDTRSRWRMLADIGSVDLCLAKLFESHTDALAIFHELRGATPAGPVGMCAVWCSEPPTARVTLTPCERDGREVTLTGTKAWCSGARHVRSALVSAWDGETPCLVFVDLAQAQTGRIEVKPNEWHAIGMACTQSFDVTFHEARAHRVGAPGAYLSRPGFHHGGAGIAACWYGAAAGIADVVRETMSGRSDDPHTLAHMGVIDVALVQAASVLRATAQLIDAHPEAPCLHHVRRARLSVEACAETVLRHAPRAVGPGPMCRNARFAQLLADLPVFIRQSHAERDLAELGQSVVAHDTDALWTL</sequence>
<dbReference type="SUPFAM" id="SSF56645">
    <property type="entry name" value="Acyl-CoA dehydrogenase NM domain-like"/>
    <property type="match status" value="1"/>
</dbReference>
<dbReference type="GeneID" id="88093751"/>
<dbReference type="STRING" id="93222.NA29_09645"/>
<dbReference type="Proteomes" id="UP000215126">
    <property type="component" value="Chromosome 1"/>
</dbReference>
<dbReference type="AlphaFoldDB" id="A0A239SBL3"/>
<dbReference type="InterPro" id="IPR046373">
    <property type="entry name" value="Acyl-CoA_Oxase/DH_mid-dom_sf"/>
</dbReference>
<dbReference type="EMBL" id="LT906435">
    <property type="protein sequence ID" value="SNU82602.1"/>
    <property type="molecule type" value="Genomic_DNA"/>
</dbReference>
<evidence type="ECO:0000313" key="1">
    <source>
        <dbReference type="EMBL" id="SNU82602.1"/>
    </source>
</evidence>
<evidence type="ECO:0000313" key="2">
    <source>
        <dbReference type="Proteomes" id="UP000215126"/>
    </source>
</evidence>
<dbReference type="RefSeq" id="WP_039396531.1">
    <property type="nucleotide sequence ID" value="NZ_CABPRX010000005.1"/>
</dbReference>
<organism evidence="1 2">
    <name type="scientific">Pandoraea sputorum</name>
    <dbReference type="NCBI Taxonomy" id="93222"/>
    <lineage>
        <taxon>Bacteria</taxon>
        <taxon>Pseudomonadati</taxon>
        <taxon>Pseudomonadota</taxon>
        <taxon>Betaproteobacteria</taxon>
        <taxon>Burkholderiales</taxon>
        <taxon>Burkholderiaceae</taxon>
        <taxon>Pandoraea</taxon>
    </lineage>
</organism>
<gene>
    <name evidence="1" type="ORF">SAMEA4530655_01070</name>
</gene>
<accession>A0A239SBL3</accession>
<proteinExistence type="predicted"/>
<dbReference type="GO" id="GO:0016627">
    <property type="term" value="F:oxidoreductase activity, acting on the CH-CH group of donors"/>
    <property type="evidence" value="ECO:0007669"/>
    <property type="project" value="InterPro"/>
</dbReference>
<dbReference type="KEGG" id="pspu:NA29_09645"/>
<dbReference type="OrthoDB" id="107064at2"/>
<dbReference type="Gene3D" id="2.40.110.10">
    <property type="entry name" value="Butyryl-CoA Dehydrogenase, subunit A, domain 2"/>
    <property type="match status" value="1"/>
</dbReference>
<name>A0A239SBL3_9BURK</name>
<protein>
    <submittedName>
        <fullName evidence="1">Sulfur acquisition oxidoreductase, SfnB family</fullName>
    </submittedName>
</protein>
<keyword evidence="2" id="KW-1185">Reference proteome</keyword>
<dbReference type="InterPro" id="IPR009100">
    <property type="entry name" value="AcylCoA_DH/oxidase_NM_dom_sf"/>
</dbReference>